<name>A0A3D8IAK6_9HELI</name>
<dbReference type="GeneID" id="82536151"/>
<dbReference type="RefSeq" id="WP_115552001.1">
    <property type="nucleotide sequence ID" value="NZ_CAONBV010000054.1"/>
</dbReference>
<reference evidence="2 3" key="1">
    <citation type="submission" date="2018-04" db="EMBL/GenBank/DDBJ databases">
        <title>Novel Campyloabacter and Helicobacter Species and Strains.</title>
        <authorList>
            <person name="Mannion A.J."/>
            <person name="Shen Z."/>
            <person name="Fox J.G."/>
        </authorList>
    </citation>
    <scope>NUCLEOTIDE SEQUENCE [LARGE SCALE GENOMIC DNA]</scope>
    <source>
        <strain evidence="2 3">MIT 99-5101</strain>
    </source>
</reference>
<keyword evidence="3" id="KW-1185">Reference proteome</keyword>
<dbReference type="InterPro" id="IPR028976">
    <property type="entry name" value="CheC-like_sf"/>
</dbReference>
<dbReference type="GO" id="GO:0006935">
    <property type="term" value="P:chemotaxis"/>
    <property type="evidence" value="ECO:0007669"/>
    <property type="project" value="UniProtKB-KW"/>
</dbReference>
<dbReference type="Proteomes" id="UP000256650">
    <property type="component" value="Unassembled WGS sequence"/>
</dbReference>
<dbReference type="EMBL" id="NXLS01000008">
    <property type="protein sequence ID" value="RDU62167.1"/>
    <property type="molecule type" value="Genomic_DNA"/>
</dbReference>
<organism evidence="2 3">
    <name type="scientific">Helicobacter ganmani</name>
    <dbReference type="NCBI Taxonomy" id="60246"/>
    <lineage>
        <taxon>Bacteria</taxon>
        <taxon>Pseudomonadati</taxon>
        <taxon>Campylobacterota</taxon>
        <taxon>Epsilonproteobacteria</taxon>
        <taxon>Campylobacterales</taxon>
        <taxon>Helicobacteraceae</taxon>
        <taxon>Helicobacter</taxon>
    </lineage>
</organism>
<evidence type="ECO:0000313" key="3">
    <source>
        <dbReference type="Proteomes" id="UP000256650"/>
    </source>
</evidence>
<comment type="caution">
    <text evidence="2">The sequence shown here is derived from an EMBL/GenBank/DDBJ whole genome shotgun (WGS) entry which is preliminary data.</text>
</comment>
<evidence type="ECO:0000256" key="1">
    <source>
        <dbReference type="ARBA" id="ARBA00022500"/>
    </source>
</evidence>
<sequence>MKGIIEKAFIQAIEDTLEKTPTRCDNKLLCGYLSSIDLIFGDDTKGTVTFVSSKEFLNILSFGLFGENAKDDLTLQDLSQELANLTIGLGKVLAVKEGKSFNIKTPRVFGYGEFQDRQYNHLDFTLEGAPCSLFLHR</sequence>
<dbReference type="Gene3D" id="3.40.1550.10">
    <property type="entry name" value="CheC-like"/>
    <property type="match status" value="1"/>
</dbReference>
<accession>A0A3D8IAK6</accession>
<dbReference type="OrthoDB" id="5326632at2"/>
<keyword evidence="1" id="KW-0145">Chemotaxis</keyword>
<dbReference type="AlphaFoldDB" id="A0A3D8IAK6"/>
<protein>
    <recommendedName>
        <fullName evidence="4">Chemotaxis protein CheX</fullName>
    </recommendedName>
</protein>
<evidence type="ECO:0000313" key="2">
    <source>
        <dbReference type="EMBL" id="RDU62167.1"/>
    </source>
</evidence>
<gene>
    <name evidence="2" type="ORF">CQA43_07630</name>
</gene>
<evidence type="ECO:0008006" key="4">
    <source>
        <dbReference type="Google" id="ProtNLM"/>
    </source>
</evidence>
<proteinExistence type="predicted"/>